<dbReference type="EC" id="6.2.1.44" evidence="8"/>
<dbReference type="InterPro" id="IPR050237">
    <property type="entry name" value="ATP-dep_AMP-bd_enzyme"/>
</dbReference>
<dbReference type="PANTHER" id="PTHR43767:SF1">
    <property type="entry name" value="NONRIBOSOMAL PEPTIDE SYNTHASE PES1 (EUROFUNG)-RELATED"/>
    <property type="match status" value="1"/>
</dbReference>
<dbReference type="Proteomes" id="UP000324252">
    <property type="component" value="Unassembled WGS sequence"/>
</dbReference>
<keyword evidence="4" id="KW-0436">Ligase</keyword>
<dbReference type="Pfam" id="PF13193">
    <property type="entry name" value="AMP-binding_C"/>
    <property type="match status" value="1"/>
</dbReference>
<dbReference type="SUPFAM" id="SSF56801">
    <property type="entry name" value="Acetyl-CoA synthetase-like"/>
    <property type="match status" value="1"/>
</dbReference>
<evidence type="ECO:0000313" key="13">
    <source>
        <dbReference type="Proteomes" id="UP000324252"/>
    </source>
</evidence>
<proteinExistence type="inferred from homology"/>
<dbReference type="AlphaFoldDB" id="A0A1H0EP10"/>
<dbReference type="InterPro" id="IPR000873">
    <property type="entry name" value="AMP-dep_synth/lig_dom"/>
</dbReference>
<comment type="subunit">
    <text evidence="3">Homodimer.</text>
</comment>
<feature type="domain" description="AMP-dependent synthetase/ligase" evidence="10">
    <location>
        <begin position="25"/>
        <end position="391"/>
    </location>
</feature>
<dbReference type="FunFam" id="3.30.300.30:FF:000008">
    <property type="entry name" value="2,3-dihydroxybenzoate-AMP ligase"/>
    <property type="match status" value="1"/>
</dbReference>
<evidence type="ECO:0000256" key="7">
    <source>
        <dbReference type="ARBA" id="ARBA00051915"/>
    </source>
</evidence>
<evidence type="ECO:0000256" key="6">
    <source>
        <dbReference type="ARBA" id="ARBA00022842"/>
    </source>
</evidence>
<accession>A0A1H0EP10</accession>
<name>A0A1H0EP10_9RHOB</name>
<evidence type="ECO:0000313" key="12">
    <source>
        <dbReference type="EMBL" id="SHK39241.1"/>
    </source>
</evidence>
<dbReference type="PANTHER" id="PTHR43767">
    <property type="entry name" value="LONG-CHAIN-FATTY-ACID--COA LIGASE"/>
    <property type="match status" value="1"/>
</dbReference>
<dbReference type="RefSeq" id="WP_149787402.1">
    <property type="nucleotide sequence ID" value="NZ_FNIO01000002.1"/>
</dbReference>
<dbReference type="InterPro" id="IPR042099">
    <property type="entry name" value="ANL_N_sf"/>
</dbReference>
<comment type="cofactor">
    <cofactor evidence="1">
        <name>Mg(2+)</name>
        <dbReference type="ChEBI" id="CHEBI:18420"/>
    </cofactor>
</comment>
<keyword evidence="6" id="KW-0460">Magnesium</keyword>
<feature type="domain" description="AMP-binding enzyme C-terminal" evidence="11">
    <location>
        <begin position="441"/>
        <end position="516"/>
    </location>
</feature>
<evidence type="ECO:0000259" key="11">
    <source>
        <dbReference type="Pfam" id="PF13193"/>
    </source>
</evidence>
<dbReference type="NCBIfam" id="NF006182">
    <property type="entry name" value="PRK08316.1"/>
    <property type="match status" value="1"/>
</dbReference>
<evidence type="ECO:0000256" key="9">
    <source>
        <dbReference type="ARBA" id="ARBA00067668"/>
    </source>
</evidence>
<dbReference type="OrthoDB" id="9803968at2"/>
<dbReference type="PROSITE" id="PS00455">
    <property type="entry name" value="AMP_BINDING"/>
    <property type="match status" value="1"/>
</dbReference>
<evidence type="ECO:0000256" key="4">
    <source>
        <dbReference type="ARBA" id="ARBA00022598"/>
    </source>
</evidence>
<dbReference type="Gene3D" id="3.30.300.30">
    <property type="match status" value="1"/>
</dbReference>
<protein>
    <recommendedName>
        <fullName evidence="9">3-methylmercaptopropionyl-CoA ligase</fullName>
        <ecNumber evidence="8">6.2.1.44</ecNumber>
    </recommendedName>
</protein>
<dbReference type="EMBL" id="FQZZ01000005">
    <property type="protein sequence ID" value="SHK39241.1"/>
    <property type="molecule type" value="Genomic_DNA"/>
</dbReference>
<dbReference type="Pfam" id="PF00501">
    <property type="entry name" value="AMP-binding"/>
    <property type="match status" value="1"/>
</dbReference>
<keyword evidence="5" id="KW-0479">Metal-binding</keyword>
<comment type="similarity">
    <text evidence="2">Belongs to the ATP-dependent AMP-binding enzyme family.</text>
</comment>
<evidence type="ECO:0000256" key="3">
    <source>
        <dbReference type="ARBA" id="ARBA00011738"/>
    </source>
</evidence>
<comment type="catalytic activity">
    <reaction evidence="7">
        <text>3-(methylsulfanyl)propanoate + ATP + CoA = 3-(methylsulfanyl)propanoyl-CoA + AMP + diphosphate</text>
        <dbReference type="Rhea" id="RHEA:43052"/>
        <dbReference type="ChEBI" id="CHEBI:30616"/>
        <dbReference type="ChEBI" id="CHEBI:33019"/>
        <dbReference type="ChEBI" id="CHEBI:49016"/>
        <dbReference type="ChEBI" id="CHEBI:57287"/>
        <dbReference type="ChEBI" id="CHEBI:82815"/>
        <dbReference type="ChEBI" id="CHEBI:456215"/>
        <dbReference type="EC" id="6.2.1.44"/>
    </reaction>
    <physiologicalReaction direction="left-to-right" evidence="7">
        <dbReference type="Rhea" id="RHEA:43053"/>
    </physiologicalReaction>
</comment>
<dbReference type="GO" id="GO:0016878">
    <property type="term" value="F:acid-thiol ligase activity"/>
    <property type="evidence" value="ECO:0007669"/>
    <property type="project" value="UniProtKB-ARBA"/>
</dbReference>
<evidence type="ECO:0000256" key="5">
    <source>
        <dbReference type="ARBA" id="ARBA00022723"/>
    </source>
</evidence>
<dbReference type="NCBIfam" id="NF004837">
    <property type="entry name" value="PRK06187.1"/>
    <property type="match status" value="1"/>
</dbReference>
<dbReference type="InterPro" id="IPR020845">
    <property type="entry name" value="AMP-binding_CS"/>
</dbReference>
<dbReference type="CDD" id="cd17631">
    <property type="entry name" value="FACL_FadD13-like"/>
    <property type="match status" value="1"/>
</dbReference>
<evidence type="ECO:0000259" key="10">
    <source>
        <dbReference type="Pfam" id="PF00501"/>
    </source>
</evidence>
<sequence length="532" mass="58835">MNTHVKDAVGSNVRRARSQQLGDLLRRSAARSPDKLALVFRDHRDTFRDLDAVVNRTANALAAMGIGKGERIAILSRNSRSFVILRFALARIGAVTTPVNYMLNAQDVAYILEHSGARGLICQDSLCATADAALDGIAGGPDILLSIHHGGEAVSGRWQPVEPLFDHPDSTEPWADLGAGDPIQMMYTSGTESRPKGAMLTSEALYAQYMTVITDGEMNSDTIELHCLPLFHCAQLDCFLTADLYLGATSILHDGADPVAMFRTIQEEKVTKLFCPPTVWIALLRHPDFDKYDLGSLRQGYYGASIMPTAVIEELSQRLPDMRLYNFYGQTEMAPCATILRPEEQLTKLGSAGRPGLNVETRVVDDEGNTLPVGEVGEIVHRSPHLIQGYYNDPEKTAESFRNGWFHSGDLGRFDEDGYLYVVDRKKDMIKSGGENVASREVEEAIFRHPKIAEVAVFGIPHPKWIEAVTAVIVPKDGETLTLDEVEAYCRETLSHFKSPKHVAIREGLPKNASGKILKRELRLEFAEIFEV</sequence>
<evidence type="ECO:0000256" key="1">
    <source>
        <dbReference type="ARBA" id="ARBA00001946"/>
    </source>
</evidence>
<dbReference type="InterPro" id="IPR045851">
    <property type="entry name" value="AMP-bd_C_sf"/>
</dbReference>
<gene>
    <name evidence="12" type="ORF">SAMN05444142_1053</name>
</gene>
<dbReference type="InterPro" id="IPR025110">
    <property type="entry name" value="AMP-bd_C"/>
</dbReference>
<keyword evidence="13" id="KW-1185">Reference proteome</keyword>
<reference evidence="12 13" key="1">
    <citation type="submission" date="2016-11" db="EMBL/GenBank/DDBJ databases">
        <authorList>
            <person name="Varghese N."/>
            <person name="Submissions S."/>
        </authorList>
    </citation>
    <scope>NUCLEOTIDE SEQUENCE [LARGE SCALE GENOMIC DNA]</scope>
    <source>
        <strain evidence="12 13">DSM 29620</strain>
    </source>
</reference>
<organism evidence="12 13">
    <name type="scientific">Lutimaribacter pacificus</name>
    <dbReference type="NCBI Taxonomy" id="391948"/>
    <lineage>
        <taxon>Bacteria</taxon>
        <taxon>Pseudomonadati</taxon>
        <taxon>Pseudomonadota</taxon>
        <taxon>Alphaproteobacteria</taxon>
        <taxon>Rhodobacterales</taxon>
        <taxon>Roseobacteraceae</taxon>
        <taxon>Lutimaribacter</taxon>
    </lineage>
</organism>
<dbReference type="Gene3D" id="3.40.50.12780">
    <property type="entry name" value="N-terminal domain of ligase-like"/>
    <property type="match status" value="1"/>
</dbReference>
<evidence type="ECO:0000256" key="8">
    <source>
        <dbReference type="ARBA" id="ARBA00066616"/>
    </source>
</evidence>
<evidence type="ECO:0000256" key="2">
    <source>
        <dbReference type="ARBA" id="ARBA00006432"/>
    </source>
</evidence>
<dbReference type="GO" id="GO:0046872">
    <property type="term" value="F:metal ion binding"/>
    <property type="evidence" value="ECO:0007669"/>
    <property type="project" value="UniProtKB-KW"/>
</dbReference>